<dbReference type="CDD" id="cd03255">
    <property type="entry name" value="ABC_MJ0796_LolCDE_FtsE"/>
    <property type="match status" value="1"/>
</dbReference>
<gene>
    <name evidence="6" type="ORF">IAD32_01690</name>
</gene>
<dbReference type="GO" id="GO:0016887">
    <property type="term" value="F:ATP hydrolysis activity"/>
    <property type="evidence" value="ECO:0007669"/>
    <property type="project" value="InterPro"/>
</dbReference>
<keyword evidence="4 6" id="KW-0067">ATP-binding</keyword>
<comment type="caution">
    <text evidence="6">The sequence shown here is derived from an EMBL/GenBank/DDBJ whole genome shotgun (WGS) entry which is preliminary data.</text>
</comment>
<comment type="similarity">
    <text evidence="1">Belongs to the ABC transporter superfamily.</text>
</comment>
<dbReference type="GO" id="GO:0022857">
    <property type="term" value="F:transmembrane transporter activity"/>
    <property type="evidence" value="ECO:0007669"/>
    <property type="project" value="UniProtKB-ARBA"/>
</dbReference>
<dbReference type="InterPro" id="IPR003439">
    <property type="entry name" value="ABC_transporter-like_ATP-bd"/>
</dbReference>
<reference evidence="6" key="1">
    <citation type="submission" date="2020-10" db="EMBL/GenBank/DDBJ databases">
        <authorList>
            <person name="Gilroy R."/>
        </authorList>
    </citation>
    <scope>NUCLEOTIDE SEQUENCE</scope>
    <source>
        <strain evidence="6">ChiSjej1B19-3389</strain>
    </source>
</reference>
<evidence type="ECO:0000256" key="4">
    <source>
        <dbReference type="ARBA" id="ARBA00022840"/>
    </source>
</evidence>
<dbReference type="InterPro" id="IPR003593">
    <property type="entry name" value="AAA+_ATPase"/>
</dbReference>
<dbReference type="InterPro" id="IPR017911">
    <property type="entry name" value="MacB-like_ATP-bd"/>
</dbReference>
<name>A0A9D0ZIC8_9FIRM</name>
<evidence type="ECO:0000313" key="7">
    <source>
        <dbReference type="Proteomes" id="UP000886787"/>
    </source>
</evidence>
<keyword evidence="3" id="KW-0547">Nucleotide-binding</keyword>
<dbReference type="Proteomes" id="UP000886787">
    <property type="component" value="Unassembled WGS sequence"/>
</dbReference>
<dbReference type="AlphaFoldDB" id="A0A9D0ZIC8"/>
<feature type="domain" description="ABC transporter" evidence="5">
    <location>
        <begin position="39"/>
        <end position="278"/>
    </location>
</feature>
<evidence type="ECO:0000256" key="3">
    <source>
        <dbReference type="ARBA" id="ARBA00022741"/>
    </source>
</evidence>
<dbReference type="InterPro" id="IPR027417">
    <property type="entry name" value="P-loop_NTPase"/>
</dbReference>
<dbReference type="SUPFAM" id="SSF52540">
    <property type="entry name" value="P-loop containing nucleoside triphosphate hydrolases"/>
    <property type="match status" value="1"/>
</dbReference>
<dbReference type="GO" id="GO:0005524">
    <property type="term" value="F:ATP binding"/>
    <property type="evidence" value="ECO:0007669"/>
    <property type="project" value="UniProtKB-KW"/>
</dbReference>
<dbReference type="PANTHER" id="PTHR42798:SF7">
    <property type="entry name" value="ALPHA-D-RIBOSE 1-METHYLPHOSPHONATE 5-TRIPHOSPHATE SYNTHASE SUBUNIT PHNL"/>
    <property type="match status" value="1"/>
</dbReference>
<dbReference type="PROSITE" id="PS50893">
    <property type="entry name" value="ABC_TRANSPORTER_2"/>
    <property type="match status" value="1"/>
</dbReference>
<evidence type="ECO:0000259" key="5">
    <source>
        <dbReference type="PROSITE" id="PS50893"/>
    </source>
</evidence>
<dbReference type="EMBL" id="DVFW01000013">
    <property type="protein sequence ID" value="HIQ79981.1"/>
    <property type="molecule type" value="Genomic_DNA"/>
</dbReference>
<dbReference type="FunFam" id="3.40.50.300:FF:000032">
    <property type="entry name" value="Export ABC transporter ATP-binding protein"/>
    <property type="match status" value="1"/>
</dbReference>
<dbReference type="Pfam" id="PF00005">
    <property type="entry name" value="ABC_tran"/>
    <property type="match status" value="1"/>
</dbReference>
<organism evidence="6 7">
    <name type="scientific">Candidatus Scatavimonas merdigallinarum</name>
    <dbReference type="NCBI Taxonomy" id="2840914"/>
    <lineage>
        <taxon>Bacteria</taxon>
        <taxon>Bacillati</taxon>
        <taxon>Bacillota</taxon>
        <taxon>Clostridia</taxon>
        <taxon>Eubacteriales</taxon>
        <taxon>Oscillospiraceae</taxon>
        <taxon>Oscillospiraceae incertae sedis</taxon>
        <taxon>Candidatus Scatavimonas</taxon>
    </lineage>
</organism>
<keyword evidence="2" id="KW-0813">Transport</keyword>
<evidence type="ECO:0000256" key="2">
    <source>
        <dbReference type="ARBA" id="ARBA00022448"/>
    </source>
</evidence>
<evidence type="ECO:0000256" key="1">
    <source>
        <dbReference type="ARBA" id="ARBA00005417"/>
    </source>
</evidence>
<protein>
    <submittedName>
        <fullName evidence="6">ABC transporter ATP-binding protein</fullName>
    </submittedName>
</protein>
<proteinExistence type="inferred from homology"/>
<dbReference type="PANTHER" id="PTHR42798">
    <property type="entry name" value="LIPOPROTEIN-RELEASING SYSTEM ATP-BINDING PROTEIN LOLD"/>
    <property type="match status" value="1"/>
</dbReference>
<accession>A0A9D0ZIC8</accession>
<reference evidence="6" key="2">
    <citation type="journal article" date="2021" name="PeerJ">
        <title>Extensive microbial diversity within the chicken gut microbiome revealed by metagenomics and culture.</title>
        <authorList>
            <person name="Gilroy R."/>
            <person name="Ravi A."/>
            <person name="Getino M."/>
            <person name="Pursley I."/>
            <person name="Horton D.L."/>
            <person name="Alikhan N.F."/>
            <person name="Baker D."/>
            <person name="Gharbi K."/>
            <person name="Hall N."/>
            <person name="Watson M."/>
            <person name="Adriaenssens E.M."/>
            <person name="Foster-Nyarko E."/>
            <person name="Jarju S."/>
            <person name="Secka A."/>
            <person name="Antonio M."/>
            <person name="Oren A."/>
            <person name="Chaudhuri R.R."/>
            <person name="La Ragione R."/>
            <person name="Hildebrand F."/>
            <person name="Pallen M.J."/>
        </authorList>
    </citation>
    <scope>NUCLEOTIDE SEQUENCE</scope>
    <source>
        <strain evidence="6">ChiSjej1B19-3389</strain>
    </source>
</reference>
<dbReference type="SMART" id="SM00382">
    <property type="entry name" value="AAA"/>
    <property type="match status" value="1"/>
</dbReference>
<dbReference type="Gene3D" id="3.40.50.300">
    <property type="entry name" value="P-loop containing nucleotide triphosphate hydrolases"/>
    <property type="match status" value="1"/>
</dbReference>
<dbReference type="GO" id="GO:0098796">
    <property type="term" value="C:membrane protein complex"/>
    <property type="evidence" value="ECO:0007669"/>
    <property type="project" value="UniProtKB-ARBA"/>
</dbReference>
<sequence length="289" mass="31586">MAAAFFSCYNRVKAKGVKPLYFGEGIEKTGGNKRVDEILRVENVEKYYGGKGNVTKAVDGIGFTAYKGEYMGIMGASGSGKTTLLNCISTIDTVTAGKIIINGKDITKLPSKQLSRFRREELGFIFQDFNLLDTLTAYENIALALTIVKTPANEVESRVRNVAKALSIESILGKYPYQLSGGEKQRVASARAIITGPSLILADEPTGALDSKSARMLLESIHTLNRVMGATILMVTHDAFTASHCERILFIKDGKIFNELVRGSDTRKEFFNRIIEVVTLLGGDNDNVL</sequence>
<evidence type="ECO:0000313" key="6">
    <source>
        <dbReference type="EMBL" id="HIQ79981.1"/>
    </source>
</evidence>